<keyword evidence="3" id="KW-0479">Metal-binding</keyword>
<feature type="compositionally biased region" description="Polar residues" evidence="6">
    <location>
        <begin position="7"/>
        <end position="19"/>
    </location>
</feature>
<name>A0A8J2INS8_FUSEQ</name>
<dbReference type="PANTHER" id="PTHR45962:SF1">
    <property type="entry name" value="N-FATTY-ACYL-AMINO ACID SYNTHASE_HYDROLASE PM20D1"/>
    <property type="match status" value="1"/>
</dbReference>
<keyword evidence="4" id="KW-0378">Hydrolase</keyword>
<evidence type="ECO:0000256" key="3">
    <source>
        <dbReference type="ARBA" id="ARBA00022723"/>
    </source>
</evidence>
<evidence type="ECO:0000256" key="6">
    <source>
        <dbReference type="SAM" id="MobiDB-lite"/>
    </source>
</evidence>
<dbReference type="PANTHER" id="PTHR45962">
    <property type="entry name" value="N-FATTY-ACYL-AMINO ACID SYNTHASE/HYDROLASE PM20D1"/>
    <property type="match status" value="1"/>
</dbReference>
<comment type="similarity">
    <text evidence="1">Belongs to the peptidase M20A family.</text>
</comment>
<accession>A0A8J2INS8</accession>
<dbReference type="GO" id="GO:0000328">
    <property type="term" value="C:fungal-type vacuole lumen"/>
    <property type="evidence" value="ECO:0007669"/>
    <property type="project" value="TreeGrafter"/>
</dbReference>
<dbReference type="GO" id="GO:0004180">
    <property type="term" value="F:carboxypeptidase activity"/>
    <property type="evidence" value="ECO:0007669"/>
    <property type="project" value="TreeGrafter"/>
</dbReference>
<dbReference type="GO" id="GO:0051603">
    <property type="term" value="P:proteolysis involved in protein catabolic process"/>
    <property type="evidence" value="ECO:0007669"/>
    <property type="project" value="TreeGrafter"/>
</dbReference>
<sequence>MSDKQPQDTVTARQTSGHDASSRWPWRSLGLITATLAVALPALNSNSHSLCHQGPAEASQDQFTVNMLENLNSETFRQKSIQRLAGAIQIPTMAYDDMGPVDQDPRWNVFDDFAGYLEITFPTVHEKLKLEKVNTHGLLYTWTGSDPTLKPTVLMAHQDVVPVPESTTSQWKHPPFSGDFDGSAIWGRGALDCKNTLIGSLEAVEALLEAGFKPKRTIILSFGFDEEISGHHGASFLASFLLDRYGENGIALIIDEGAPILPLWGTHFAVPGVSEKGYADVEIIVRAKGGHSSMPPVHTSAGIAAELVTLIEKSPYVPQLHEDNPLLDFLWCGAEHAPGFMMGLKYLLPKKGRTGIFENVKRTMFPRLVSRVNRMAGYLISTTQAVDVIHGGVKVNALPERTTVLINHRINIGDTSALIRQKLTKITSEVAMRHNLTLHAFDNSTEQESSITIRFMGSVLEPAPISPTYTTGESPWSVLASTTRSLYGKQVVMAPSIMPANTDTKYYWNLSRHIFRYSPGWDPETLSIEGIHTVNERVATEIAQSRIDSKPLLRHNEDIRCLVTTALFFTVFLLTWHNFSSPLDGGLLSFALWLSLFQLSFMGAVTTHNAIHLPVFWSKNWNKFYQVCLSLQYGGAVSIFIPGHNLSHHKYPQQARDVMRTTKVRYSWNLLNGLLFFWHVVLSGNKDDKLYFAAQARMNRPIVRQRQLEELAVWGTTGVLLLLDWRRWIWFALLPQFYAKYCILSLNFLQHDGCDMSSKYNFARNFTGKTLNYLCFNNGYHTVHHLYPGLHWSILPEKHDELISAQIADSLEDENILLYMWRAFIWPGLRIDYKGNPLIITKEENEMPDEPWFYTEAETFSGTKEYLAQGMK</sequence>
<gene>
    <name evidence="9" type="ORF">FEQUK3_LOCUS6781</name>
</gene>
<evidence type="ECO:0000259" key="8">
    <source>
        <dbReference type="Pfam" id="PF07687"/>
    </source>
</evidence>
<protein>
    <recommendedName>
        <fullName evidence="11">Peptidase M20 dimerisation domain-containing protein</fullName>
    </recommendedName>
</protein>
<feature type="region of interest" description="Disordered" evidence="6">
    <location>
        <begin position="1"/>
        <end position="22"/>
    </location>
</feature>
<dbReference type="FunFam" id="3.40.630.10:FF:000027">
    <property type="entry name" value="N-fatty-acyl-amino acid synthase/hydrolase PM20D1"/>
    <property type="match status" value="1"/>
</dbReference>
<comment type="caution">
    <text evidence="9">The sequence shown here is derived from an EMBL/GenBank/DDBJ whole genome shotgun (WGS) entry which is preliminary data.</text>
</comment>
<reference evidence="9" key="1">
    <citation type="submission" date="2021-05" db="EMBL/GenBank/DDBJ databases">
        <authorList>
            <person name="Khan N."/>
        </authorList>
    </citation>
    <scope>NUCLEOTIDE SEQUENCE</scope>
</reference>
<dbReference type="CDD" id="cd05674">
    <property type="entry name" value="M20_yscS"/>
    <property type="match status" value="1"/>
</dbReference>
<dbReference type="Pfam" id="PF07687">
    <property type="entry name" value="M20_dimer"/>
    <property type="match status" value="1"/>
</dbReference>
<dbReference type="Pfam" id="PF01546">
    <property type="entry name" value="Peptidase_M20"/>
    <property type="match status" value="1"/>
</dbReference>
<dbReference type="GO" id="GO:0006629">
    <property type="term" value="P:lipid metabolic process"/>
    <property type="evidence" value="ECO:0007669"/>
    <property type="project" value="InterPro"/>
</dbReference>
<evidence type="ECO:0000256" key="5">
    <source>
        <dbReference type="ARBA" id="ARBA00022833"/>
    </source>
</evidence>
<dbReference type="AlphaFoldDB" id="A0A8J2INS8"/>
<dbReference type="EMBL" id="CAJSTJ010000140">
    <property type="protein sequence ID" value="CAG7561105.1"/>
    <property type="molecule type" value="Genomic_DNA"/>
</dbReference>
<dbReference type="GO" id="GO:0046872">
    <property type="term" value="F:metal ion binding"/>
    <property type="evidence" value="ECO:0007669"/>
    <property type="project" value="UniProtKB-KW"/>
</dbReference>
<keyword evidence="5" id="KW-0862">Zinc</keyword>
<organism evidence="9 10">
    <name type="scientific">Fusarium equiseti</name>
    <name type="common">Fusarium scirpi</name>
    <dbReference type="NCBI Taxonomy" id="61235"/>
    <lineage>
        <taxon>Eukaryota</taxon>
        <taxon>Fungi</taxon>
        <taxon>Dikarya</taxon>
        <taxon>Ascomycota</taxon>
        <taxon>Pezizomycotina</taxon>
        <taxon>Sordariomycetes</taxon>
        <taxon>Hypocreomycetidae</taxon>
        <taxon>Hypocreales</taxon>
        <taxon>Nectriaceae</taxon>
        <taxon>Fusarium</taxon>
        <taxon>Fusarium incarnatum-equiseti species complex</taxon>
    </lineage>
</organism>
<dbReference type="InterPro" id="IPR005804">
    <property type="entry name" value="FA_desaturase_dom"/>
</dbReference>
<dbReference type="InterPro" id="IPR047177">
    <property type="entry name" value="Pept_M20A"/>
</dbReference>
<dbReference type="InterPro" id="IPR002933">
    <property type="entry name" value="Peptidase_M20"/>
</dbReference>
<evidence type="ECO:0000256" key="1">
    <source>
        <dbReference type="ARBA" id="ARBA00006247"/>
    </source>
</evidence>
<evidence type="ECO:0000256" key="2">
    <source>
        <dbReference type="ARBA" id="ARBA00022670"/>
    </source>
</evidence>
<evidence type="ECO:0000259" key="7">
    <source>
        <dbReference type="Pfam" id="PF00487"/>
    </source>
</evidence>
<feature type="domain" description="Peptidase M20 dimerisation" evidence="8">
    <location>
        <begin position="274"/>
        <end position="431"/>
    </location>
</feature>
<keyword evidence="2" id="KW-0645">Protease</keyword>
<dbReference type="InterPro" id="IPR011650">
    <property type="entry name" value="Peptidase_M20_dimer"/>
</dbReference>
<feature type="domain" description="Fatty acid desaturase" evidence="7">
    <location>
        <begin position="590"/>
        <end position="802"/>
    </location>
</feature>
<evidence type="ECO:0000256" key="4">
    <source>
        <dbReference type="ARBA" id="ARBA00022801"/>
    </source>
</evidence>
<dbReference type="Proteomes" id="UP000693738">
    <property type="component" value="Unassembled WGS sequence"/>
</dbReference>
<evidence type="ECO:0000313" key="9">
    <source>
        <dbReference type="EMBL" id="CAG7561105.1"/>
    </source>
</evidence>
<dbReference type="Pfam" id="PF00487">
    <property type="entry name" value="FA_desaturase"/>
    <property type="match status" value="1"/>
</dbReference>
<evidence type="ECO:0000313" key="10">
    <source>
        <dbReference type="Proteomes" id="UP000693738"/>
    </source>
</evidence>
<proteinExistence type="inferred from homology"/>
<evidence type="ECO:0008006" key="11">
    <source>
        <dbReference type="Google" id="ProtNLM"/>
    </source>
</evidence>